<keyword evidence="3" id="KW-1185">Reference proteome</keyword>
<gene>
    <name evidence="2" type="ORF">E1212_08305</name>
</gene>
<dbReference type="AlphaFoldDB" id="A0A4V2XXC0"/>
<protein>
    <submittedName>
        <fullName evidence="2">Uncharacterized protein</fullName>
    </submittedName>
</protein>
<dbReference type="EMBL" id="SMKL01000014">
    <property type="protein sequence ID" value="TDC52585.1"/>
    <property type="molecule type" value="Genomic_DNA"/>
</dbReference>
<organism evidence="2 3">
    <name type="scientific">Jiangella ureilytica</name>
    <dbReference type="NCBI Taxonomy" id="2530374"/>
    <lineage>
        <taxon>Bacteria</taxon>
        <taxon>Bacillati</taxon>
        <taxon>Actinomycetota</taxon>
        <taxon>Actinomycetes</taxon>
        <taxon>Jiangellales</taxon>
        <taxon>Jiangellaceae</taxon>
        <taxon>Jiangella</taxon>
    </lineage>
</organism>
<sequence length="120" mass="13118">MIAYAWGRPALRGTVPARVGIRGDDAVAHRAARSHLHGGEPHGPVTGERSRAQGCGGEEDDDGEGEQITLPRTVDAQDFYSFTLTGRSMADDTEWRAEITWWDGERVHTDVMDDDGRPSA</sequence>
<evidence type="ECO:0000256" key="1">
    <source>
        <dbReference type="SAM" id="MobiDB-lite"/>
    </source>
</evidence>
<feature type="region of interest" description="Disordered" evidence="1">
    <location>
        <begin position="33"/>
        <end position="72"/>
    </location>
</feature>
<dbReference type="OrthoDB" id="5181662at2"/>
<dbReference type="RefSeq" id="WP_131981201.1">
    <property type="nucleotide sequence ID" value="NZ_SMKL01000014.1"/>
</dbReference>
<proteinExistence type="predicted"/>
<dbReference type="Proteomes" id="UP000295621">
    <property type="component" value="Unassembled WGS sequence"/>
</dbReference>
<evidence type="ECO:0000313" key="3">
    <source>
        <dbReference type="Proteomes" id="UP000295621"/>
    </source>
</evidence>
<reference evidence="2 3" key="1">
    <citation type="submission" date="2019-02" db="EMBL/GenBank/DDBJ databases">
        <title>Draft genome sequences of novel Actinobacteria.</title>
        <authorList>
            <person name="Sahin N."/>
            <person name="Ay H."/>
            <person name="Saygin H."/>
        </authorList>
    </citation>
    <scope>NUCLEOTIDE SEQUENCE [LARGE SCALE GENOMIC DNA]</scope>
    <source>
        <strain evidence="2 3">KC603</strain>
    </source>
</reference>
<comment type="caution">
    <text evidence="2">The sequence shown here is derived from an EMBL/GenBank/DDBJ whole genome shotgun (WGS) entry which is preliminary data.</text>
</comment>
<name>A0A4V2XXC0_9ACTN</name>
<accession>A0A4V2XXC0</accession>
<evidence type="ECO:0000313" key="2">
    <source>
        <dbReference type="EMBL" id="TDC52585.1"/>
    </source>
</evidence>